<comment type="caution">
    <text evidence="3">The sequence shown here is derived from an EMBL/GenBank/DDBJ whole genome shotgun (WGS) entry which is preliminary data.</text>
</comment>
<reference evidence="3 4" key="1">
    <citation type="submission" date="2019-11" db="EMBL/GenBank/DDBJ databases">
        <title>Characterisation of Fundicoccus ignavus gen. nov. sp. nov., a novel genus of the family Aerococcaceae isolated from bulk tank milk.</title>
        <authorList>
            <person name="Siebert A."/>
            <person name="Huptas C."/>
            <person name="Wenning M."/>
            <person name="Scherer S."/>
            <person name="Doll E.V."/>
        </authorList>
    </citation>
    <scope>NUCLEOTIDE SEQUENCE [LARGE SCALE GENOMIC DNA]</scope>
    <source>
        <strain evidence="3 4">DSM 109653</strain>
    </source>
</reference>
<evidence type="ECO:0000259" key="2">
    <source>
        <dbReference type="Pfam" id="PF13518"/>
    </source>
</evidence>
<dbReference type="InterPro" id="IPR010921">
    <property type="entry name" value="Trp_repressor/repl_initiator"/>
</dbReference>
<feature type="domain" description="Insertion element IS150 protein InsJ-like helix-turn-helix" evidence="2">
    <location>
        <begin position="12"/>
        <end position="60"/>
    </location>
</feature>
<evidence type="ECO:0000313" key="4">
    <source>
        <dbReference type="Proteomes" id="UP000469870"/>
    </source>
</evidence>
<dbReference type="Pfam" id="PF13518">
    <property type="entry name" value="HTH_28"/>
    <property type="match status" value="1"/>
</dbReference>
<dbReference type="EMBL" id="WJQR01000001">
    <property type="protein sequence ID" value="MRI80494.1"/>
    <property type="molecule type" value="Genomic_DNA"/>
</dbReference>
<organism evidence="3 4">
    <name type="scientific">Fundicoccus ignavus</name>
    <dbReference type="NCBI Taxonomy" id="2664442"/>
    <lineage>
        <taxon>Bacteria</taxon>
        <taxon>Bacillati</taxon>
        <taxon>Bacillota</taxon>
        <taxon>Bacilli</taxon>
        <taxon>Lactobacillales</taxon>
        <taxon>Aerococcaceae</taxon>
        <taxon>Fundicoccus</taxon>
    </lineage>
</organism>
<dbReference type="RefSeq" id="WP_153861042.1">
    <property type="nucleotide sequence ID" value="NZ_WJQR01000001.1"/>
</dbReference>
<accession>A0A844BHM0</accession>
<protein>
    <submittedName>
        <fullName evidence="3">Helix-turn-helix domain-containing protein</fullName>
    </submittedName>
</protein>
<dbReference type="Gene3D" id="1.10.10.10">
    <property type="entry name" value="Winged helix-like DNA-binding domain superfamily/Winged helix DNA-binding domain"/>
    <property type="match status" value="1"/>
</dbReference>
<dbReference type="Proteomes" id="UP000469870">
    <property type="component" value="Unassembled WGS sequence"/>
</dbReference>
<dbReference type="AlphaFoldDB" id="A0A844BHM0"/>
<evidence type="ECO:0000313" key="3">
    <source>
        <dbReference type="EMBL" id="MRI80494.1"/>
    </source>
</evidence>
<keyword evidence="1" id="KW-0472">Membrane</keyword>
<keyword evidence="1" id="KW-1133">Transmembrane helix</keyword>
<dbReference type="InterPro" id="IPR055247">
    <property type="entry name" value="InsJ-like_HTH"/>
</dbReference>
<evidence type="ECO:0000256" key="1">
    <source>
        <dbReference type="SAM" id="Phobius"/>
    </source>
</evidence>
<dbReference type="SUPFAM" id="SSF48295">
    <property type="entry name" value="TrpR-like"/>
    <property type="match status" value="1"/>
</dbReference>
<dbReference type="GO" id="GO:0043565">
    <property type="term" value="F:sequence-specific DNA binding"/>
    <property type="evidence" value="ECO:0007669"/>
    <property type="project" value="InterPro"/>
</dbReference>
<feature type="transmembrane region" description="Helical" evidence="1">
    <location>
        <begin position="63"/>
        <end position="82"/>
    </location>
</feature>
<dbReference type="InterPro" id="IPR036388">
    <property type="entry name" value="WH-like_DNA-bd_sf"/>
</dbReference>
<proteinExistence type="predicted"/>
<keyword evidence="1" id="KW-0812">Transmembrane</keyword>
<sequence>MYKRGSKHSLEERGQAVRQVIDQNQSIQRVAKNYETSRTALKTWVRKYKAEGLDGLKKSRMTFFRYICLILLMLTLALPKIVNANEAFYGHYVPSEASIIKELIIEQNTFQIVLNNYSDTIPSDNNLQRIMDIRNYLKNIDSYTLTVDSSEENINEASIKHNSQIVAIEFWDGEVFPMFAVNIYNPRYYFADDYLTITFPDRSTWSFKLDVEQNTLEDHQKTTFIRIDEP</sequence>
<gene>
    <name evidence="3" type="ORF">GIY11_00410</name>
</gene>
<name>A0A844BHM0_9LACT</name>